<reference evidence="1" key="1">
    <citation type="journal article" date="2023" name="Mol. Phylogenet. Evol.">
        <title>Genome-scale phylogeny and comparative genomics of the fungal order Sordariales.</title>
        <authorList>
            <person name="Hensen N."/>
            <person name="Bonometti L."/>
            <person name="Westerberg I."/>
            <person name="Brannstrom I.O."/>
            <person name="Guillou S."/>
            <person name="Cros-Aarteil S."/>
            <person name="Calhoun S."/>
            <person name="Haridas S."/>
            <person name="Kuo A."/>
            <person name="Mondo S."/>
            <person name="Pangilinan J."/>
            <person name="Riley R."/>
            <person name="LaButti K."/>
            <person name="Andreopoulos B."/>
            <person name="Lipzen A."/>
            <person name="Chen C."/>
            <person name="Yan M."/>
            <person name="Daum C."/>
            <person name="Ng V."/>
            <person name="Clum A."/>
            <person name="Steindorff A."/>
            <person name="Ohm R.A."/>
            <person name="Martin F."/>
            <person name="Silar P."/>
            <person name="Natvig D.O."/>
            <person name="Lalanne C."/>
            <person name="Gautier V."/>
            <person name="Ament-Velasquez S.L."/>
            <person name="Kruys A."/>
            <person name="Hutchinson M.I."/>
            <person name="Powell A.J."/>
            <person name="Barry K."/>
            <person name="Miller A.N."/>
            <person name="Grigoriev I.V."/>
            <person name="Debuchy R."/>
            <person name="Gladieux P."/>
            <person name="Hiltunen Thoren M."/>
            <person name="Johannesson H."/>
        </authorList>
    </citation>
    <scope>NUCLEOTIDE SEQUENCE</scope>
    <source>
        <strain evidence="1">CBS 232.78</strain>
    </source>
</reference>
<proteinExistence type="predicted"/>
<comment type="caution">
    <text evidence="1">The sequence shown here is derived from an EMBL/GenBank/DDBJ whole genome shotgun (WGS) entry which is preliminary data.</text>
</comment>
<dbReference type="AlphaFoldDB" id="A0AAE0KLL4"/>
<dbReference type="PANTHER" id="PTHR42085:SF4">
    <property type="entry name" value="F-BOX DOMAIN-CONTAINING PROTEIN"/>
    <property type="match status" value="1"/>
</dbReference>
<organism evidence="1 2">
    <name type="scientific">Podospora didyma</name>
    <dbReference type="NCBI Taxonomy" id="330526"/>
    <lineage>
        <taxon>Eukaryota</taxon>
        <taxon>Fungi</taxon>
        <taxon>Dikarya</taxon>
        <taxon>Ascomycota</taxon>
        <taxon>Pezizomycotina</taxon>
        <taxon>Sordariomycetes</taxon>
        <taxon>Sordariomycetidae</taxon>
        <taxon>Sordariales</taxon>
        <taxon>Podosporaceae</taxon>
        <taxon>Podospora</taxon>
    </lineage>
</organism>
<reference evidence="1" key="2">
    <citation type="submission" date="2023-06" db="EMBL/GenBank/DDBJ databases">
        <authorList>
            <consortium name="Lawrence Berkeley National Laboratory"/>
            <person name="Haridas S."/>
            <person name="Hensen N."/>
            <person name="Bonometti L."/>
            <person name="Westerberg I."/>
            <person name="Brannstrom I.O."/>
            <person name="Guillou S."/>
            <person name="Cros-Aarteil S."/>
            <person name="Calhoun S."/>
            <person name="Kuo A."/>
            <person name="Mondo S."/>
            <person name="Pangilinan J."/>
            <person name="Riley R."/>
            <person name="LaButti K."/>
            <person name="Andreopoulos B."/>
            <person name="Lipzen A."/>
            <person name="Chen C."/>
            <person name="Yanf M."/>
            <person name="Daum C."/>
            <person name="Ng V."/>
            <person name="Clum A."/>
            <person name="Steindorff A."/>
            <person name="Ohm R."/>
            <person name="Martin F."/>
            <person name="Silar P."/>
            <person name="Natvig D."/>
            <person name="Lalanne C."/>
            <person name="Gautier V."/>
            <person name="Ament-velasquez S.L."/>
            <person name="Kruys A."/>
            <person name="Hutchinson M.I."/>
            <person name="Powell A.J."/>
            <person name="Barry K."/>
            <person name="Miller A.N."/>
            <person name="Grigoriev I.V."/>
            <person name="Debuchy R."/>
            <person name="Gladieux P."/>
            <person name="Thoren M.H."/>
            <person name="Johannesson H."/>
        </authorList>
    </citation>
    <scope>NUCLEOTIDE SEQUENCE</scope>
    <source>
        <strain evidence="1">CBS 232.78</strain>
    </source>
</reference>
<dbReference type="InterPro" id="IPR038883">
    <property type="entry name" value="AN11006-like"/>
</dbReference>
<evidence type="ECO:0000313" key="2">
    <source>
        <dbReference type="Proteomes" id="UP001285441"/>
    </source>
</evidence>
<sequence>MNSITNCLKMTTTAVTTTTRPPLLTLPLEIRMDIYKHLLLYQRRKPSSRQVKPKTQQKKEQKEQLIHPAILLTCTQTHDEAYPVLYGDNIFMADPVLLIAHPRLDSWFAPVITVGDGDSFDYLCARIRRWRLHIRLDTHAPWSSTALSSAFSEADSLIIYVSLGLAAFMGGVGADVLRRFEGVRGLRRASIVGCPPGFEGYVSWLVKAMRSPVGAEIKDYECADEAERNRLSGWASKGCIVSEV</sequence>
<accession>A0AAE0KLL4</accession>
<protein>
    <submittedName>
        <fullName evidence="1">Uncharacterized protein</fullName>
    </submittedName>
</protein>
<evidence type="ECO:0000313" key="1">
    <source>
        <dbReference type="EMBL" id="KAK3378376.1"/>
    </source>
</evidence>
<name>A0AAE0KLL4_9PEZI</name>
<keyword evidence="2" id="KW-1185">Reference proteome</keyword>
<dbReference type="Proteomes" id="UP001285441">
    <property type="component" value="Unassembled WGS sequence"/>
</dbReference>
<dbReference type="EMBL" id="JAULSW010000006">
    <property type="protein sequence ID" value="KAK3378376.1"/>
    <property type="molecule type" value="Genomic_DNA"/>
</dbReference>
<dbReference type="PANTHER" id="PTHR42085">
    <property type="entry name" value="F-BOX DOMAIN-CONTAINING PROTEIN"/>
    <property type="match status" value="1"/>
</dbReference>
<gene>
    <name evidence="1" type="ORF">B0H63DRAFT_479708</name>
</gene>